<evidence type="ECO:0000313" key="1">
    <source>
        <dbReference type="EMBL" id="ANP42141.1"/>
    </source>
</evidence>
<dbReference type="Pfam" id="PF05962">
    <property type="entry name" value="HutD"/>
    <property type="match status" value="1"/>
</dbReference>
<dbReference type="RefSeq" id="WP_005624509.1">
    <property type="nucleotide sequence ID" value="NZ_CP015230.1"/>
</dbReference>
<organism evidence="1 2">
    <name type="scientific">Tritonibacter mobilis F1926</name>
    <dbReference type="NCBI Taxonomy" id="1265309"/>
    <lineage>
        <taxon>Bacteria</taxon>
        <taxon>Pseudomonadati</taxon>
        <taxon>Pseudomonadota</taxon>
        <taxon>Alphaproteobacteria</taxon>
        <taxon>Rhodobacterales</taxon>
        <taxon>Paracoccaceae</taxon>
        <taxon>Tritonibacter</taxon>
    </lineage>
</organism>
<dbReference type="InterPro" id="IPR011051">
    <property type="entry name" value="RmlC_Cupin_sf"/>
</dbReference>
<dbReference type="Proteomes" id="UP000013243">
    <property type="component" value="Chromosome"/>
</dbReference>
<evidence type="ECO:0000313" key="2">
    <source>
        <dbReference type="Proteomes" id="UP000013243"/>
    </source>
</evidence>
<dbReference type="AlphaFoldDB" id="A0A1B1A6F8"/>
<protein>
    <recommendedName>
        <fullName evidence="3">HutD family protein</fullName>
    </recommendedName>
</protein>
<evidence type="ECO:0008006" key="3">
    <source>
        <dbReference type="Google" id="ProtNLM"/>
    </source>
</evidence>
<accession>A0A1B1A6F8</accession>
<dbReference type="GeneID" id="28251225"/>
<name>A0A1B1A6F8_9RHOB</name>
<dbReference type="InterPro" id="IPR010282">
    <property type="entry name" value="Uncharacterised_HutD/Ves"/>
</dbReference>
<dbReference type="PANTHER" id="PTHR37943:SF1">
    <property type="entry name" value="PROTEIN VES"/>
    <property type="match status" value="1"/>
</dbReference>
<dbReference type="SUPFAM" id="SSF51182">
    <property type="entry name" value="RmlC-like cupins"/>
    <property type="match status" value="1"/>
</dbReference>
<sequence length="176" mass="18923">MRFDAAQIKPMPWKNGGGTTRELAVREGADGMIWRLSLAEIAQNGPFSAFSGLWRVHTIIAGKGLRLYSTDVEREAKPLIPLEFDGGLALEAQLIDGPCRAVNVICDPRYVQVKAQVHQGDFAGQAGDLVLVIDGALHLGRDHFVAAQGCELEAPAQGVAEGTVLHVQIKALKEAM</sequence>
<dbReference type="CDD" id="cd20293">
    <property type="entry name" value="cupin_HutD_N"/>
    <property type="match status" value="1"/>
</dbReference>
<dbReference type="PANTHER" id="PTHR37943">
    <property type="entry name" value="PROTEIN VES"/>
    <property type="match status" value="1"/>
</dbReference>
<dbReference type="EMBL" id="CP015230">
    <property type="protein sequence ID" value="ANP42141.1"/>
    <property type="molecule type" value="Genomic_DNA"/>
</dbReference>
<dbReference type="OrthoDB" id="9800082at2"/>
<dbReference type="STRING" id="1265309.K529_015285"/>
<gene>
    <name evidence="1" type="ORF">K529_015285</name>
</gene>
<proteinExistence type="predicted"/>
<reference evidence="1 2" key="1">
    <citation type="journal article" date="2016" name="ISME J.">
        <title>Global occurrence and heterogeneity of the Roseobacter-clade species Ruegeria mobilis.</title>
        <authorList>
            <person name="Sonnenschein E."/>
            <person name="Gram L."/>
        </authorList>
    </citation>
    <scope>NUCLEOTIDE SEQUENCE [LARGE SCALE GENOMIC DNA]</scope>
    <source>
        <strain evidence="1 2">F1926</strain>
    </source>
</reference>
<dbReference type="Gene3D" id="2.60.120.10">
    <property type="entry name" value="Jelly Rolls"/>
    <property type="match status" value="1"/>
</dbReference>
<dbReference type="KEGG" id="rmb:K529_015285"/>
<dbReference type="InterPro" id="IPR014710">
    <property type="entry name" value="RmlC-like_jellyroll"/>
</dbReference>